<comment type="caution">
    <text evidence="1">The sequence shown here is derived from an EMBL/GenBank/DDBJ whole genome shotgun (WGS) entry which is preliminary data.</text>
</comment>
<dbReference type="Proteomes" id="UP000307943">
    <property type="component" value="Unassembled WGS sequence"/>
</dbReference>
<dbReference type="EMBL" id="VDCQ01000028">
    <property type="protein sequence ID" value="TNJ64548.1"/>
    <property type="molecule type" value="Genomic_DNA"/>
</dbReference>
<accession>A0A5C4T667</accession>
<dbReference type="OrthoDB" id="7787231at2"/>
<name>A0A5C4T667_9BACL</name>
<dbReference type="AlphaFoldDB" id="A0A5C4T667"/>
<organism evidence="1 2">
    <name type="scientific">Paenibacillus hemerocallicola</name>
    <dbReference type="NCBI Taxonomy" id="1172614"/>
    <lineage>
        <taxon>Bacteria</taxon>
        <taxon>Bacillati</taxon>
        <taxon>Bacillota</taxon>
        <taxon>Bacilli</taxon>
        <taxon>Bacillales</taxon>
        <taxon>Paenibacillaceae</taxon>
        <taxon>Paenibacillus</taxon>
    </lineage>
</organism>
<evidence type="ECO:0000313" key="2">
    <source>
        <dbReference type="Proteomes" id="UP000307943"/>
    </source>
</evidence>
<sequence length="536" mass="60282">MSANIELREAVRTMMLPIVPEKEEIVTEEIKKGLIALGIQSDDHANWIMLEFNSWIESGSASIDFKKILGIALNIGDDKYGPPLSTIYIELHKDLVGKTDLSTSEASNILSHSGLIARLAELEKMSAAQITNVLSSRYEKQTYDWKHVEKILNGFKLAPKLDLSLVKNLIDNDEKLEEATLADLDPESATAIIATVAARLNYSGEIEKDLLTLLNPGGKSFGPYLQMLFFQCIIAEFFDHPMTILYEFNPRGSVADWACGLFPPSLEVADNPFLNNAKSVSRLDINWAHSKKEAQLSAAKSLVRILRAMEGMGFPARRELAGWLRRWLLRIIRIAKPKTHIINESISLGETHNLLTTVANKETNTTGIIEQRIVDFISSLIPENLNWRQRGLGDPVNASNVSKKKLGDVDYQEVSKKQVLAYEAHAGRLTDLYVKGHKRTLQKSLKHRRTEWEGISDPAEWSVDVIFVAHDISSVTPHTDTIEGVDVNFKFITFKDFINRIKIDTGHLSKFVELVIKPINESRTPNTVRKSFEDLK</sequence>
<evidence type="ECO:0000313" key="1">
    <source>
        <dbReference type="EMBL" id="TNJ64548.1"/>
    </source>
</evidence>
<gene>
    <name evidence="1" type="ORF">FE784_19925</name>
</gene>
<reference evidence="1 2" key="1">
    <citation type="submission" date="2019-05" db="EMBL/GenBank/DDBJ databases">
        <title>We sequenced the genome of Paenibacillus hemerocallicola KCTC 33185 for further insight into its adaptation and study the phylogeny of Paenibacillus.</title>
        <authorList>
            <person name="Narsing Rao M.P."/>
        </authorList>
    </citation>
    <scope>NUCLEOTIDE SEQUENCE [LARGE SCALE GENOMIC DNA]</scope>
    <source>
        <strain evidence="1 2">KCTC 33185</strain>
    </source>
</reference>
<proteinExistence type="predicted"/>
<protein>
    <submittedName>
        <fullName evidence="1">Uncharacterized protein</fullName>
    </submittedName>
</protein>
<dbReference type="RefSeq" id="WP_139603985.1">
    <property type="nucleotide sequence ID" value="NZ_VDCQ01000028.1"/>
</dbReference>
<keyword evidence="2" id="KW-1185">Reference proteome</keyword>